<sequence>MVKFLKAQKVVILLTGKYAGKKAVIVKNYDEGTSTRPYGHALVCGLCKEPRKVTKRSSKKTQTRRSSLKAFVKVVNYNHIMPTRYQLDVDLKAVVTADALDSAAKKVEARKEAKKLMEEKFVTGKNRWFFTKLRF</sequence>
<proteinExistence type="inferred from homology"/>
<dbReference type="PROSITE" id="PS01107">
    <property type="entry name" value="RIBOSOMAL_L27E"/>
    <property type="match status" value="1"/>
</dbReference>
<accession>A0A2V0P1R4</accession>
<dbReference type="FunFam" id="2.30.30.770:FF:000001">
    <property type="entry name" value="60S ribosomal protein L27"/>
    <property type="match status" value="1"/>
</dbReference>
<dbReference type="CDD" id="cd06090">
    <property type="entry name" value="KOW_RPL27"/>
    <property type="match status" value="1"/>
</dbReference>
<dbReference type="Pfam" id="PF01777">
    <property type="entry name" value="Ribosomal_L27e"/>
    <property type="match status" value="1"/>
</dbReference>
<dbReference type="STRING" id="307507.A0A2V0P1R4"/>
<dbReference type="InterPro" id="IPR001141">
    <property type="entry name" value="Ribosomal_eL27"/>
</dbReference>
<evidence type="ECO:0000256" key="1">
    <source>
        <dbReference type="ARBA" id="ARBA00009124"/>
    </source>
</evidence>
<reference evidence="5 6" key="1">
    <citation type="journal article" date="2018" name="Sci. Rep.">
        <title>Raphidocelis subcapitata (=Pseudokirchneriella subcapitata) provides an insight into genome evolution and environmental adaptations in the Sphaeropleales.</title>
        <authorList>
            <person name="Suzuki S."/>
            <person name="Yamaguchi H."/>
            <person name="Nakajima N."/>
            <person name="Kawachi M."/>
        </authorList>
    </citation>
    <scope>NUCLEOTIDE SEQUENCE [LARGE SCALE GENOMIC DNA]</scope>
    <source>
        <strain evidence="5 6">NIES-35</strain>
    </source>
</reference>
<evidence type="ECO:0000313" key="5">
    <source>
        <dbReference type="EMBL" id="GBF93821.1"/>
    </source>
</evidence>
<dbReference type="InterPro" id="IPR041991">
    <property type="entry name" value="Ribosomal_eL27_KOW"/>
</dbReference>
<dbReference type="AlphaFoldDB" id="A0A2V0P1R4"/>
<dbReference type="InterPro" id="IPR008991">
    <property type="entry name" value="Translation_prot_SH3-like_sf"/>
</dbReference>
<organism evidence="5 6">
    <name type="scientific">Raphidocelis subcapitata</name>
    <dbReference type="NCBI Taxonomy" id="307507"/>
    <lineage>
        <taxon>Eukaryota</taxon>
        <taxon>Viridiplantae</taxon>
        <taxon>Chlorophyta</taxon>
        <taxon>core chlorophytes</taxon>
        <taxon>Chlorophyceae</taxon>
        <taxon>CS clade</taxon>
        <taxon>Sphaeropleales</taxon>
        <taxon>Selenastraceae</taxon>
        <taxon>Raphidocelis</taxon>
    </lineage>
</organism>
<dbReference type="GO" id="GO:0005840">
    <property type="term" value="C:ribosome"/>
    <property type="evidence" value="ECO:0007669"/>
    <property type="project" value="UniProtKB-KW"/>
</dbReference>
<keyword evidence="3 4" id="KW-0687">Ribonucleoprotein</keyword>
<dbReference type="InterPro" id="IPR018262">
    <property type="entry name" value="Ribosomal_eL27_CS"/>
</dbReference>
<keyword evidence="2 4" id="KW-0689">Ribosomal protein</keyword>
<dbReference type="InParanoid" id="A0A2V0P1R4"/>
<keyword evidence="6" id="KW-1185">Reference proteome</keyword>
<dbReference type="OrthoDB" id="1908962at2759"/>
<dbReference type="EMBL" id="BDRX01000044">
    <property type="protein sequence ID" value="GBF93821.1"/>
    <property type="molecule type" value="Genomic_DNA"/>
</dbReference>
<dbReference type="Proteomes" id="UP000247498">
    <property type="component" value="Unassembled WGS sequence"/>
</dbReference>
<evidence type="ECO:0000256" key="3">
    <source>
        <dbReference type="ARBA" id="ARBA00023274"/>
    </source>
</evidence>
<evidence type="ECO:0000313" key="6">
    <source>
        <dbReference type="Proteomes" id="UP000247498"/>
    </source>
</evidence>
<evidence type="ECO:0000256" key="4">
    <source>
        <dbReference type="RuleBase" id="RU000575"/>
    </source>
</evidence>
<dbReference type="GO" id="GO:0006412">
    <property type="term" value="P:translation"/>
    <property type="evidence" value="ECO:0007669"/>
    <property type="project" value="InterPro"/>
</dbReference>
<dbReference type="GO" id="GO:1990904">
    <property type="term" value="C:ribonucleoprotein complex"/>
    <property type="evidence" value="ECO:0007669"/>
    <property type="project" value="UniProtKB-KW"/>
</dbReference>
<dbReference type="FunCoup" id="A0A2V0P1R4">
    <property type="interactions" value="1649"/>
</dbReference>
<protein>
    <recommendedName>
        <fullName evidence="4">60S ribosomal protein L27</fullName>
    </recommendedName>
</protein>
<dbReference type="SUPFAM" id="SSF50104">
    <property type="entry name" value="Translation proteins SH3-like domain"/>
    <property type="match status" value="1"/>
</dbReference>
<dbReference type="PANTHER" id="PTHR10497">
    <property type="entry name" value="60S RIBOSOMAL PROTEIN L27"/>
    <property type="match status" value="1"/>
</dbReference>
<gene>
    <name evidence="5" type="ORF">Rsub_06153</name>
</gene>
<evidence type="ECO:0000256" key="2">
    <source>
        <dbReference type="ARBA" id="ARBA00022980"/>
    </source>
</evidence>
<dbReference type="InterPro" id="IPR038655">
    <property type="entry name" value="Ribosomal_eL27_sf"/>
</dbReference>
<comment type="caution">
    <text evidence="5">The sequence shown here is derived from an EMBL/GenBank/DDBJ whole genome shotgun (WGS) entry which is preliminary data.</text>
</comment>
<name>A0A2V0P1R4_9CHLO</name>
<dbReference type="Gene3D" id="2.30.30.770">
    <property type="match status" value="1"/>
</dbReference>
<dbReference type="GO" id="GO:0003735">
    <property type="term" value="F:structural constituent of ribosome"/>
    <property type="evidence" value="ECO:0007669"/>
    <property type="project" value="InterPro"/>
</dbReference>
<comment type="similarity">
    <text evidence="1 4">Belongs to the eukaryotic ribosomal protein eL27 family.</text>
</comment>